<evidence type="ECO:0000313" key="3">
    <source>
        <dbReference type="Proteomes" id="UP001633002"/>
    </source>
</evidence>
<keyword evidence="3" id="KW-1185">Reference proteome</keyword>
<accession>A0ABD3HII8</accession>
<dbReference type="PANTHER" id="PTHR33116:SF86">
    <property type="entry name" value="REVERSE TRANSCRIPTASE DOMAIN-CONTAINING PROTEIN"/>
    <property type="match status" value="1"/>
</dbReference>
<evidence type="ECO:0008006" key="4">
    <source>
        <dbReference type="Google" id="ProtNLM"/>
    </source>
</evidence>
<proteinExistence type="predicted"/>
<gene>
    <name evidence="2" type="ORF">R1sor_004372</name>
</gene>
<dbReference type="AlphaFoldDB" id="A0ABD3HII8"/>
<dbReference type="EMBL" id="JBJQOH010000003">
    <property type="protein sequence ID" value="KAL3690721.1"/>
    <property type="molecule type" value="Genomic_DNA"/>
</dbReference>
<evidence type="ECO:0000256" key="1">
    <source>
        <dbReference type="SAM" id="MobiDB-lite"/>
    </source>
</evidence>
<name>A0ABD3HII8_9MARC</name>
<dbReference type="Proteomes" id="UP001633002">
    <property type="component" value="Unassembled WGS sequence"/>
</dbReference>
<protein>
    <recommendedName>
        <fullName evidence="4">Reverse transcriptase</fullName>
    </recommendedName>
</protein>
<organism evidence="2 3">
    <name type="scientific">Riccia sorocarpa</name>
    <dbReference type="NCBI Taxonomy" id="122646"/>
    <lineage>
        <taxon>Eukaryota</taxon>
        <taxon>Viridiplantae</taxon>
        <taxon>Streptophyta</taxon>
        <taxon>Embryophyta</taxon>
        <taxon>Marchantiophyta</taxon>
        <taxon>Marchantiopsida</taxon>
        <taxon>Marchantiidae</taxon>
        <taxon>Marchantiales</taxon>
        <taxon>Ricciaceae</taxon>
        <taxon>Riccia</taxon>
    </lineage>
</organism>
<evidence type="ECO:0000313" key="2">
    <source>
        <dbReference type="EMBL" id="KAL3690721.1"/>
    </source>
</evidence>
<reference evidence="2 3" key="1">
    <citation type="submission" date="2024-09" db="EMBL/GenBank/DDBJ databases">
        <title>Chromosome-scale assembly of Riccia sorocarpa.</title>
        <authorList>
            <person name="Paukszto L."/>
        </authorList>
    </citation>
    <scope>NUCLEOTIDE SEQUENCE [LARGE SCALE GENOMIC DNA]</scope>
    <source>
        <strain evidence="2">LP-2024</strain>
        <tissue evidence="2">Aerial parts of the thallus</tissue>
    </source>
</reference>
<comment type="caution">
    <text evidence="2">The sequence shown here is derived from an EMBL/GenBank/DDBJ whole genome shotgun (WGS) entry which is preliminary data.</text>
</comment>
<feature type="region of interest" description="Disordered" evidence="1">
    <location>
        <begin position="55"/>
        <end position="78"/>
    </location>
</feature>
<feature type="compositionally biased region" description="Basic and acidic residues" evidence="1">
    <location>
        <begin position="69"/>
        <end position="78"/>
    </location>
</feature>
<feature type="compositionally biased region" description="Polar residues" evidence="1">
    <location>
        <begin position="59"/>
        <end position="68"/>
    </location>
</feature>
<sequence length="327" mass="36909">MSCTYKIIGKLLASRIKSLLSMLVDSDQTGLIPGRKIEDNILTLRMADEWEKMSGLSPGPSNFRTQHTASHEDTHELKEASERLQGLQLPGAKSILQELFADDTSIFIRAAARDFQRARMAVEKFEQASGALLNVQKSLVMALGPDSHYPWLEDSGCEVASPQRRFKYLGVWSGRGIAEREITEKIVEAIDGRLRCWINRNLSFTSRLLLIKHVLSAIPSHHLMSIRLDSKGLLRVNRSFRQFLWGLSEEGRPKTSLIAWKKFHRPKDRGGLGWIDLQDRMASYLSFNVPTLTGRGTTLKLDADRSCYHSPSPIAHPRRDGVSRKSC</sequence>
<dbReference type="PANTHER" id="PTHR33116">
    <property type="entry name" value="REVERSE TRANSCRIPTASE ZINC-BINDING DOMAIN-CONTAINING PROTEIN-RELATED-RELATED"/>
    <property type="match status" value="1"/>
</dbReference>